<dbReference type="GO" id="GO:0031380">
    <property type="term" value="C:nuclear RNA-directed RNA polymerase complex"/>
    <property type="evidence" value="ECO:0007669"/>
    <property type="project" value="TreeGrafter"/>
</dbReference>
<dbReference type="EC" id="2.7.7.48" evidence="1"/>
<dbReference type="PANTHER" id="PTHR23079:SF14">
    <property type="entry name" value="RNA-DEPENDENT RNA POLYMERASE"/>
    <property type="match status" value="1"/>
</dbReference>
<keyword evidence="1" id="KW-0548">Nucleotidyltransferase</keyword>
<evidence type="ECO:0000259" key="2">
    <source>
        <dbReference type="Pfam" id="PF05183"/>
    </source>
</evidence>
<dbReference type="VEuPathDB" id="FungiDB:FOZG_15933"/>
<dbReference type="AlphaFoldDB" id="A0A2H3SP30"/>
<organism evidence="3 4">
    <name type="scientific">Fusarium oxysporum</name>
    <name type="common">Fusarium vascular wilt</name>
    <dbReference type="NCBI Taxonomy" id="5507"/>
    <lineage>
        <taxon>Eukaryota</taxon>
        <taxon>Fungi</taxon>
        <taxon>Dikarya</taxon>
        <taxon>Ascomycota</taxon>
        <taxon>Pezizomycotina</taxon>
        <taxon>Sordariomycetes</taxon>
        <taxon>Hypocreomycetidae</taxon>
        <taxon>Hypocreales</taxon>
        <taxon>Nectriaceae</taxon>
        <taxon>Fusarium</taxon>
        <taxon>Fusarium oxysporum species complex</taxon>
    </lineage>
</organism>
<protein>
    <recommendedName>
        <fullName evidence="1">RNA-dependent RNA polymerase</fullName>
        <ecNumber evidence="1">2.7.7.48</ecNumber>
    </recommendedName>
</protein>
<reference evidence="4" key="1">
    <citation type="submission" date="2016-09" db="EMBL/GenBank/DDBJ databases">
        <authorList>
            <person name="Guldener U."/>
        </authorList>
    </citation>
    <scope>NUCLEOTIDE SEQUENCE [LARGE SCALE GENOMIC DNA]</scope>
    <source>
        <strain evidence="4">V64-1</strain>
    </source>
</reference>
<dbReference type="PANTHER" id="PTHR23079">
    <property type="entry name" value="RNA-DEPENDENT RNA POLYMERASE"/>
    <property type="match status" value="1"/>
</dbReference>
<evidence type="ECO:0000313" key="3">
    <source>
        <dbReference type="EMBL" id="SCO76889.1"/>
    </source>
</evidence>
<dbReference type="GO" id="GO:0003723">
    <property type="term" value="F:RNA binding"/>
    <property type="evidence" value="ECO:0007669"/>
    <property type="project" value="UniProtKB-KW"/>
</dbReference>
<dbReference type="Proteomes" id="UP000219369">
    <property type="component" value="Unassembled WGS sequence"/>
</dbReference>
<dbReference type="InterPro" id="IPR057596">
    <property type="entry name" value="RDRP_core"/>
</dbReference>
<evidence type="ECO:0000313" key="4">
    <source>
        <dbReference type="Proteomes" id="UP000219369"/>
    </source>
</evidence>
<dbReference type="VEuPathDB" id="FungiDB:HZS61_010343"/>
<sequence length="202" mass="23559">MGLDFLPAAIQGRICSAKGRWMLDTTSSPSDRQWIETYPSRAKWNCNWSDPVHRTLEVLSVSSELQPAHLNLQFILILEERAIDRSLIQTVIRKQIDQHLQKDLGHAKEALETPERFRKWIQNTAFTKFGDNQHAASWFVGGLPMDWPGTMSFLVDSGCEPMRLEFLNNMMFEYQKKHWERTEKKLKIKIVQSTYALMTVDF</sequence>
<keyword evidence="1" id="KW-0808">Transferase</keyword>
<comment type="catalytic activity">
    <reaction evidence="1">
        <text>RNA(n) + a ribonucleoside 5'-triphosphate = RNA(n+1) + diphosphate</text>
        <dbReference type="Rhea" id="RHEA:21248"/>
        <dbReference type="Rhea" id="RHEA-COMP:14527"/>
        <dbReference type="Rhea" id="RHEA-COMP:17342"/>
        <dbReference type="ChEBI" id="CHEBI:33019"/>
        <dbReference type="ChEBI" id="CHEBI:61557"/>
        <dbReference type="ChEBI" id="CHEBI:140395"/>
        <dbReference type="EC" id="2.7.7.48"/>
    </reaction>
</comment>
<dbReference type="VEuPathDB" id="FungiDB:FOMG_04545"/>
<evidence type="ECO:0000256" key="1">
    <source>
        <dbReference type="RuleBase" id="RU363098"/>
    </source>
</evidence>
<dbReference type="GO" id="GO:0003968">
    <property type="term" value="F:RNA-directed RNA polymerase activity"/>
    <property type="evidence" value="ECO:0007669"/>
    <property type="project" value="UniProtKB-KW"/>
</dbReference>
<dbReference type="OrthoDB" id="10055769at2759"/>
<comment type="similarity">
    <text evidence="1">Belongs to the RdRP family.</text>
</comment>
<keyword evidence="1" id="KW-0694">RNA-binding</keyword>
<dbReference type="VEuPathDB" id="FungiDB:FOIG_16283"/>
<proteinExistence type="inferred from homology"/>
<dbReference type="VEuPathDB" id="FungiDB:FOC4_g10010838"/>
<dbReference type="VEuPathDB" id="FungiDB:FOC1_g10001929"/>
<feature type="domain" description="RDRP core" evidence="2">
    <location>
        <begin position="4"/>
        <end position="202"/>
    </location>
</feature>
<dbReference type="VEuPathDB" id="FungiDB:FOXG_02461"/>
<keyword evidence="1" id="KW-0696">RNA-directed RNA polymerase</keyword>
<gene>
    <name evidence="3" type="ORF">FRV6_01101</name>
</gene>
<dbReference type="Pfam" id="PF05183">
    <property type="entry name" value="RdRP"/>
    <property type="match status" value="1"/>
</dbReference>
<dbReference type="EMBL" id="FMJY01000001">
    <property type="protein sequence ID" value="SCO76889.1"/>
    <property type="molecule type" value="Genomic_DNA"/>
</dbReference>
<dbReference type="GO" id="GO:0030422">
    <property type="term" value="P:siRNA processing"/>
    <property type="evidence" value="ECO:0007669"/>
    <property type="project" value="TreeGrafter"/>
</dbReference>
<name>A0A2H3SP30_FUSOX</name>
<accession>A0A2H3SP30</accession>
<dbReference type="InterPro" id="IPR007855">
    <property type="entry name" value="RDRP"/>
</dbReference>